<dbReference type="AlphaFoldDB" id="A0A803LYF0"/>
<dbReference type="PANTHER" id="PTHR31286">
    <property type="entry name" value="GLYCINE-RICH CELL WALL STRUCTURAL PROTEIN 1.8-LIKE"/>
    <property type="match status" value="1"/>
</dbReference>
<dbReference type="Proteomes" id="UP000596660">
    <property type="component" value="Unplaced"/>
</dbReference>
<dbReference type="PANTHER" id="PTHR31286:SF167">
    <property type="entry name" value="OS09G0268800 PROTEIN"/>
    <property type="match status" value="1"/>
</dbReference>
<reference evidence="1" key="1">
    <citation type="journal article" date="2017" name="Nature">
        <title>The genome of Chenopodium quinoa.</title>
        <authorList>
            <person name="Jarvis D.E."/>
            <person name="Ho Y.S."/>
            <person name="Lightfoot D.J."/>
            <person name="Schmoeckel S.M."/>
            <person name="Li B."/>
            <person name="Borm T.J.A."/>
            <person name="Ohyanagi H."/>
            <person name="Mineta K."/>
            <person name="Michell C.T."/>
            <person name="Saber N."/>
            <person name="Kharbatia N.M."/>
            <person name="Rupper R.R."/>
            <person name="Sharp A.R."/>
            <person name="Dally N."/>
            <person name="Boughton B.A."/>
            <person name="Woo Y.H."/>
            <person name="Gao G."/>
            <person name="Schijlen E.G.W.M."/>
            <person name="Guo X."/>
            <person name="Momin A.A."/>
            <person name="Negrao S."/>
            <person name="Al-Babili S."/>
            <person name="Gehring C."/>
            <person name="Roessner U."/>
            <person name="Jung C."/>
            <person name="Murphy K."/>
            <person name="Arold S.T."/>
            <person name="Gojobori T."/>
            <person name="van der Linden C.G."/>
            <person name="van Loo E.N."/>
            <person name="Jellen E.N."/>
            <person name="Maughan P.J."/>
            <person name="Tester M."/>
        </authorList>
    </citation>
    <scope>NUCLEOTIDE SEQUENCE [LARGE SCALE GENOMIC DNA]</scope>
    <source>
        <strain evidence="1">cv. PI 614886</strain>
    </source>
</reference>
<proteinExistence type="predicted"/>
<accession>A0A803LYF0</accession>
<sequence>MESDLLKDWEKFRLTEDEISIVGKDEGCEIENTSEEQLRLTLVGKLWTFFSEANKERILGGCPWFFDGKLLLLKSPSDIVFTKSPMWIRLYDVPFNKRNPSVMYETGEAMGGFIEMDESDPLGWSEFKCIKVAIDIQKQLRRGIFLADGNSKSRMKWVDIIYERLAGFCFFCGKLDHTDKEFMAKEASEVTNDIVVYHYRGQGSTNVKQAPIRLGPIGAARKLQFSSPMSNETHPKERVAKLMLETDPSNKKQVLRIQEIGSGEKVDVTNDDMGAVEMNIGEGLKGSSGGGWEVDKGGACVVGAKGDLVKPIVENIIVQGMGSGECSVRIKGDILAARVEYSESVGVTNGEGAKRKGIRDVGYGKDKIEYVMTVRFCLV</sequence>
<dbReference type="Gramene" id="AUR62020501-RA">
    <property type="protein sequence ID" value="AUR62020501-RA:cds"/>
    <property type="gene ID" value="AUR62020501"/>
</dbReference>
<organism evidence="1 2">
    <name type="scientific">Chenopodium quinoa</name>
    <name type="common">Quinoa</name>
    <dbReference type="NCBI Taxonomy" id="63459"/>
    <lineage>
        <taxon>Eukaryota</taxon>
        <taxon>Viridiplantae</taxon>
        <taxon>Streptophyta</taxon>
        <taxon>Embryophyta</taxon>
        <taxon>Tracheophyta</taxon>
        <taxon>Spermatophyta</taxon>
        <taxon>Magnoliopsida</taxon>
        <taxon>eudicotyledons</taxon>
        <taxon>Gunneridae</taxon>
        <taxon>Pentapetalae</taxon>
        <taxon>Caryophyllales</taxon>
        <taxon>Chenopodiaceae</taxon>
        <taxon>Chenopodioideae</taxon>
        <taxon>Atripliceae</taxon>
        <taxon>Chenopodium</taxon>
    </lineage>
</organism>
<reference evidence="1" key="2">
    <citation type="submission" date="2021-03" db="UniProtKB">
        <authorList>
            <consortium name="EnsemblPlants"/>
        </authorList>
    </citation>
    <scope>IDENTIFICATION</scope>
</reference>
<protein>
    <recommendedName>
        <fullName evidence="3">DUF4283 domain-containing protein</fullName>
    </recommendedName>
</protein>
<keyword evidence="2" id="KW-1185">Reference proteome</keyword>
<evidence type="ECO:0000313" key="1">
    <source>
        <dbReference type="EnsemblPlants" id="AUR62020501-RA:cds"/>
    </source>
</evidence>
<dbReference type="EnsemblPlants" id="AUR62020501-RA">
    <property type="protein sequence ID" value="AUR62020501-RA:cds"/>
    <property type="gene ID" value="AUR62020501"/>
</dbReference>
<evidence type="ECO:0000313" key="2">
    <source>
        <dbReference type="Proteomes" id="UP000596660"/>
    </source>
</evidence>
<name>A0A803LYF0_CHEQI</name>
<evidence type="ECO:0008006" key="3">
    <source>
        <dbReference type="Google" id="ProtNLM"/>
    </source>
</evidence>
<dbReference type="InterPro" id="IPR040256">
    <property type="entry name" value="At4g02000-like"/>
</dbReference>